<reference evidence="1" key="1">
    <citation type="submission" date="2014-09" db="EMBL/GenBank/DDBJ databases">
        <authorList>
            <person name="Magalhaes I.L.F."/>
            <person name="Oliveira U."/>
            <person name="Santos F.R."/>
            <person name="Vidigal T.H.D.A."/>
            <person name="Brescovit A.D."/>
            <person name="Santos A.J."/>
        </authorList>
    </citation>
    <scope>NUCLEOTIDE SEQUENCE</scope>
    <source>
        <tissue evidence="1">Shoot tissue taken approximately 20 cm above the soil surface</tissue>
    </source>
</reference>
<proteinExistence type="predicted"/>
<reference evidence="1" key="2">
    <citation type="journal article" date="2015" name="Data Brief">
        <title>Shoot transcriptome of the giant reed, Arundo donax.</title>
        <authorList>
            <person name="Barrero R.A."/>
            <person name="Guerrero F.D."/>
            <person name="Moolhuijzen P."/>
            <person name="Goolsby J.A."/>
            <person name="Tidwell J."/>
            <person name="Bellgard S.E."/>
            <person name="Bellgard M.I."/>
        </authorList>
    </citation>
    <scope>NUCLEOTIDE SEQUENCE</scope>
    <source>
        <tissue evidence="1">Shoot tissue taken approximately 20 cm above the soil surface</tissue>
    </source>
</reference>
<sequence>MLCVLSFIPTSSTYDLYVQIMSLTLSSTYID</sequence>
<name>A0A0A9BCI3_ARUDO</name>
<accession>A0A0A9BCI3</accession>
<dbReference type="EMBL" id="GBRH01236859">
    <property type="protein sequence ID" value="JAD61036.1"/>
    <property type="molecule type" value="Transcribed_RNA"/>
</dbReference>
<protein>
    <submittedName>
        <fullName evidence="1">Uncharacterized protein</fullName>
    </submittedName>
</protein>
<evidence type="ECO:0000313" key="1">
    <source>
        <dbReference type="EMBL" id="JAD61036.1"/>
    </source>
</evidence>
<dbReference type="AlphaFoldDB" id="A0A0A9BCI3"/>
<organism evidence="1">
    <name type="scientific">Arundo donax</name>
    <name type="common">Giant reed</name>
    <name type="synonym">Donax arundinaceus</name>
    <dbReference type="NCBI Taxonomy" id="35708"/>
    <lineage>
        <taxon>Eukaryota</taxon>
        <taxon>Viridiplantae</taxon>
        <taxon>Streptophyta</taxon>
        <taxon>Embryophyta</taxon>
        <taxon>Tracheophyta</taxon>
        <taxon>Spermatophyta</taxon>
        <taxon>Magnoliopsida</taxon>
        <taxon>Liliopsida</taxon>
        <taxon>Poales</taxon>
        <taxon>Poaceae</taxon>
        <taxon>PACMAD clade</taxon>
        <taxon>Arundinoideae</taxon>
        <taxon>Arundineae</taxon>
        <taxon>Arundo</taxon>
    </lineage>
</organism>